<dbReference type="InterPro" id="IPR011990">
    <property type="entry name" value="TPR-like_helical_dom_sf"/>
</dbReference>
<organism evidence="3 4">
    <name type="scientific">Malus baccata</name>
    <name type="common">Siberian crab apple</name>
    <name type="synonym">Pyrus baccata</name>
    <dbReference type="NCBI Taxonomy" id="106549"/>
    <lineage>
        <taxon>Eukaryota</taxon>
        <taxon>Viridiplantae</taxon>
        <taxon>Streptophyta</taxon>
        <taxon>Embryophyta</taxon>
        <taxon>Tracheophyta</taxon>
        <taxon>Spermatophyta</taxon>
        <taxon>Magnoliopsida</taxon>
        <taxon>eudicotyledons</taxon>
        <taxon>Gunneridae</taxon>
        <taxon>Pentapetalae</taxon>
        <taxon>rosids</taxon>
        <taxon>fabids</taxon>
        <taxon>Rosales</taxon>
        <taxon>Rosaceae</taxon>
        <taxon>Amygdaloideae</taxon>
        <taxon>Maleae</taxon>
        <taxon>Malus</taxon>
    </lineage>
</organism>
<keyword evidence="1" id="KW-0677">Repeat</keyword>
<evidence type="ECO:0000256" key="2">
    <source>
        <dbReference type="PROSITE-ProRule" id="PRU00708"/>
    </source>
</evidence>
<dbReference type="AlphaFoldDB" id="A0A540KCB8"/>
<protein>
    <recommendedName>
        <fullName evidence="5">Pentacotripeptide-repeat region of PRORP domain-containing protein</fullName>
    </recommendedName>
</protein>
<evidence type="ECO:0008006" key="5">
    <source>
        <dbReference type="Google" id="ProtNLM"/>
    </source>
</evidence>
<dbReference type="EMBL" id="VIEB01001480">
    <property type="protein sequence ID" value="TQD71865.1"/>
    <property type="molecule type" value="Genomic_DNA"/>
</dbReference>
<feature type="repeat" description="PPR" evidence="2">
    <location>
        <begin position="170"/>
        <end position="204"/>
    </location>
</feature>
<evidence type="ECO:0000313" key="3">
    <source>
        <dbReference type="EMBL" id="TQD71865.1"/>
    </source>
</evidence>
<dbReference type="InterPro" id="IPR044190">
    <property type="entry name" value="THA8-like"/>
</dbReference>
<name>A0A540KCB8_MALBA</name>
<dbReference type="Proteomes" id="UP000315295">
    <property type="component" value="Unassembled WGS sequence"/>
</dbReference>
<evidence type="ECO:0000256" key="1">
    <source>
        <dbReference type="ARBA" id="ARBA00022737"/>
    </source>
</evidence>
<dbReference type="PROSITE" id="PS51375">
    <property type="entry name" value="PPR"/>
    <property type="match status" value="2"/>
</dbReference>
<reference evidence="3 4" key="1">
    <citation type="journal article" date="2019" name="G3 (Bethesda)">
        <title>Sequencing of a Wild Apple (Malus baccata) Genome Unravels the Differences Between Cultivated and Wild Apple Species Regarding Disease Resistance and Cold Tolerance.</title>
        <authorList>
            <person name="Chen X."/>
        </authorList>
    </citation>
    <scope>NUCLEOTIDE SEQUENCE [LARGE SCALE GENOMIC DNA]</scope>
    <source>
        <strain evidence="4">cv. Shandingzi</strain>
        <tissue evidence="3">Leaves</tissue>
    </source>
</reference>
<dbReference type="PANTHER" id="PTHR47594">
    <property type="entry name" value="PPR CONTAINING PLANT-LIKE PROTEIN"/>
    <property type="match status" value="1"/>
</dbReference>
<comment type="caution">
    <text evidence="3">The sequence shown here is derived from an EMBL/GenBank/DDBJ whole genome shotgun (WGS) entry which is preliminary data.</text>
</comment>
<gene>
    <name evidence="3" type="ORF">C1H46_042597</name>
</gene>
<accession>A0A540KCB8</accession>
<dbReference type="Gene3D" id="1.25.40.10">
    <property type="entry name" value="Tetratricopeptide repeat domain"/>
    <property type="match status" value="1"/>
</dbReference>
<proteinExistence type="predicted"/>
<feature type="repeat" description="PPR" evidence="2">
    <location>
        <begin position="135"/>
        <end position="169"/>
    </location>
</feature>
<dbReference type="Pfam" id="PF13041">
    <property type="entry name" value="PPR_2"/>
    <property type="match status" value="1"/>
</dbReference>
<dbReference type="GO" id="GO:0009658">
    <property type="term" value="P:chloroplast organization"/>
    <property type="evidence" value="ECO:0007669"/>
    <property type="project" value="InterPro"/>
</dbReference>
<dbReference type="Pfam" id="PF01535">
    <property type="entry name" value="PPR"/>
    <property type="match status" value="1"/>
</dbReference>
<dbReference type="NCBIfam" id="TIGR00756">
    <property type="entry name" value="PPR"/>
    <property type="match status" value="2"/>
</dbReference>
<keyword evidence="4" id="KW-1185">Reference proteome</keyword>
<sequence length="354" mass="39992">MKSAVMGSLGCLKFHVPQLGLKQHHPELNHLRYLSATPSSSSRKFTTVCGGLRGGPRKPLWKSRVLSTEAIQAVQSLKLAKSTPSKLEEVFDARLSRLLKADLLDSLAELHRQNEVQLALKVFKFVREEVWYKPDLSLYCSMILLLGKNKLIEMAEGLFSGLKEEGLEPDTRAFTEMIGAYIQVGMTEKAMKTYELMKASGCAPDKLTFTILIRNLEKAGEEDWAASVKQDCAEYVDSPEKFFEEVERKHGFIQYYICDDIFAFLLFHGMLINPLYRVNLGSPWEEITQSCITIFTQATANVGLVNSGITSYRKLPDTSEEQKQMARHRCFRLCSTCGCSVILLWIWGTVHTSD</sequence>
<evidence type="ECO:0000313" key="4">
    <source>
        <dbReference type="Proteomes" id="UP000315295"/>
    </source>
</evidence>
<dbReference type="InterPro" id="IPR002885">
    <property type="entry name" value="PPR_rpt"/>
</dbReference>
<dbReference type="GO" id="GO:0003723">
    <property type="term" value="F:RNA binding"/>
    <property type="evidence" value="ECO:0007669"/>
    <property type="project" value="InterPro"/>
</dbReference>
<dbReference type="PANTHER" id="PTHR47594:SF5">
    <property type="entry name" value="PENTACOTRIPEPTIDE-REPEAT REGION OF PRORP DOMAIN-CONTAINING PROTEIN"/>
    <property type="match status" value="1"/>
</dbReference>
<dbReference type="GO" id="GO:0000373">
    <property type="term" value="P:Group II intron splicing"/>
    <property type="evidence" value="ECO:0007669"/>
    <property type="project" value="InterPro"/>
</dbReference>